<feature type="transmembrane region" description="Helical" evidence="20">
    <location>
        <begin position="308"/>
        <end position="330"/>
    </location>
</feature>
<dbReference type="CDD" id="cd06899">
    <property type="entry name" value="lectin_legume_LecRK_Arcelin_ConA"/>
    <property type="match status" value="1"/>
</dbReference>
<evidence type="ECO:0000256" key="14">
    <source>
        <dbReference type="ARBA" id="ARBA00022840"/>
    </source>
</evidence>
<dbReference type="SUPFAM" id="SSF56112">
    <property type="entry name" value="Protein kinase-like (PK-like)"/>
    <property type="match status" value="1"/>
</dbReference>
<keyword evidence="8" id="KW-0808">Transferase</keyword>
<dbReference type="FunFam" id="3.30.200.20:FF:000168">
    <property type="entry name" value="L-type lectin-domain containing receptor kinase IX.1"/>
    <property type="match status" value="1"/>
</dbReference>
<protein>
    <recommendedName>
        <fullName evidence="5">non-specific serine/threonine protein kinase</fullName>
        <ecNumber evidence="5">2.7.11.1</ecNumber>
    </recommendedName>
</protein>
<feature type="transmembrane region" description="Helical" evidence="20">
    <location>
        <begin position="27"/>
        <end position="44"/>
    </location>
</feature>
<comment type="subcellular location">
    <subcellularLocation>
        <location evidence="1">Cell membrane</location>
        <topology evidence="1">Single-pass type I membrane protein</topology>
    </subcellularLocation>
</comment>
<gene>
    <name evidence="22" type="ORF">PHAVU_002G215300g</name>
</gene>
<dbReference type="EMBL" id="CM002289">
    <property type="protein sequence ID" value="ESW31168.1"/>
    <property type="molecule type" value="Genomic_DNA"/>
</dbReference>
<dbReference type="CDD" id="cd14066">
    <property type="entry name" value="STKc_IRAK"/>
    <property type="match status" value="1"/>
</dbReference>
<evidence type="ECO:0000256" key="2">
    <source>
        <dbReference type="ARBA" id="ARBA00007606"/>
    </source>
</evidence>
<dbReference type="InterPro" id="IPR013320">
    <property type="entry name" value="ConA-like_dom_sf"/>
</dbReference>
<dbReference type="PROSITE" id="PS00307">
    <property type="entry name" value="LECTIN_LEGUME_BETA"/>
    <property type="match status" value="1"/>
</dbReference>
<keyword evidence="16 20" id="KW-0472">Membrane</keyword>
<name>V7CPB0_PHAVU</name>
<dbReference type="PROSITE" id="PS00108">
    <property type="entry name" value="PROTEIN_KINASE_ST"/>
    <property type="match status" value="1"/>
</dbReference>
<keyword evidence="17" id="KW-0675">Receptor</keyword>
<evidence type="ECO:0000313" key="22">
    <source>
        <dbReference type="EMBL" id="ESW31168.1"/>
    </source>
</evidence>
<dbReference type="GO" id="GO:0005886">
    <property type="term" value="C:plasma membrane"/>
    <property type="evidence" value="ECO:0007669"/>
    <property type="project" value="UniProtKB-SubCell"/>
</dbReference>
<keyword evidence="10" id="KW-0732">Signal</keyword>
<evidence type="ECO:0000256" key="12">
    <source>
        <dbReference type="ARBA" id="ARBA00022741"/>
    </source>
</evidence>
<evidence type="ECO:0000256" key="10">
    <source>
        <dbReference type="ARBA" id="ARBA00022729"/>
    </source>
</evidence>
<dbReference type="STRING" id="3885.V7CPB0"/>
<evidence type="ECO:0000259" key="21">
    <source>
        <dbReference type="PROSITE" id="PS50011"/>
    </source>
</evidence>
<dbReference type="InterPro" id="IPR011009">
    <property type="entry name" value="Kinase-like_dom_sf"/>
</dbReference>
<dbReference type="InterPro" id="IPR050528">
    <property type="entry name" value="L-type_Lectin-RKs"/>
</dbReference>
<dbReference type="InterPro" id="IPR008271">
    <property type="entry name" value="Ser/Thr_kinase_AS"/>
</dbReference>
<dbReference type="FunFam" id="1.10.510.10:FF:000240">
    <property type="entry name" value="Lectin-domain containing receptor kinase A4.3"/>
    <property type="match status" value="1"/>
</dbReference>
<evidence type="ECO:0000256" key="5">
    <source>
        <dbReference type="ARBA" id="ARBA00012513"/>
    </source>
</evidence>
<evidence type="ECO:0000256" key="18">
    <source>
        <dbReference type="ARBA" id="ARBA00023180"/>
    </source>
</evidence>
<evidence type="ECO:0000256" key="11">
    <source>
        <dbReference type="ARBA" id="ARBA00022734"/>
    </source>
</evidence>
<dbReference type="InterPro" id="IPR017441">
    <property type="entry name" value="Protein_kinase_ATP_BS"/>
</dbReference>
<dbReference type="SMART" id="SM00220">
    <property type="entry name" value="S_TKc"/>
    <property type="match status" value="1"/>
</dbReference>
<dbReference type="PROSITE" id="PS00107">
    <property type="entry name" value="PROTEIN_KINASE_ATP"/>
    <property type="match status" value="1"/>
</dbReference>
<feature type="binding site" evidence="19">
    <location>
        <position position="409"/>
    </location>
    <ligand>
        <name>ATP</name>
        <dbReference type="ChEBI" id="CHEBI:30616"/>
    </ligand>
</feature>
<dbReference type="PANTHER" id="PTHR27007">
    <property type="match status" value="1"/>
</dbReference>
<accession>V7CPB0</accession>
<dbReference type="Gene3D" id="2.60.120.200">
    <property type="match status" value="1"/>
</dbReference>
<evidence type="ECO:0000256" key="7">
    <source>
        <dbReference type="ARBA" id="ARBA00022527"/>
    </source>
</evidence>
<keyword evidence="18" id="KW-0325">Glycoprotein</keyword>
<comment type="similarity">
    <text evidence="4">In the C-terminal section; belongs to the protein kinase superfamily. Ser/Thr protein kinase family.</text>
</comment>
<dbReference type="eggNOG" id="ENOG502QTX3">
    <property type="taxonomic scope" value="Eukaryota"/>
</dbReference>
<keyword evidence="15 20" id="KW-1133">Transmembrane helix</keyword>
<dbReference type="Gramene" id="ESW31168">
    <property type="protein sequence ID" value="ESW31168"/>
    <property type="gene ID" value="PHAVU_002G215300g"/>
</dbReference>
<keyword evidence="12 19" id="KW-0547">Nucleotide-binding</keyword>
<dbReference type="OrthoDB" id="4062651at2759"/>
<evidence type="ECO:0000256" key="19">
    <source>
        <dbReference type="PROSITE-ProRule" id="PRU10141"/>
    </source>
</evidence>
<keyword evidence="11" id="KW-0430">Lectin</keyword>
<dbReference type="SUPFAM" id="SSF49899">
    <property type="entry name" value="Concanavalin A-like lectins/glucanases"/>
    <property type="match status" value="1"/>
</dbReference>
<keyword evidence="6" id="KW-1003">Cell membrane</keyword>
<comment type="similarity">
    <text evidence="2">Belongs to the leguminous lectin family.</text>
</comment>
<dbReference type="AlphaFoldDB" id="V7CPB0"/>
<dbReference type="PROSITE" id="PS50011">
    <property type="entry name" value="PROTEIN_KINASE_DOM"/>
    <property type="match status" value="1"/>
</dbReference>
<evidence type="ECO:0000256" key="20">
    <source>
        <dbReference type="SAM" id="Phobius"/>
    </source>
</evidence>
<evidence type="ECO:0000313" key="23">
    <source>
        <dbReference type="Proteomes" id="UP000000226"/>
    </source>
</evidence>
<dbReference type="GO" id="GO:0002229">
    <property type="term" value="P:defense response to oomycetes"/>
    <property type="evidence" value="ECO:0007669"/>
    <property type="project" value="UniProtKB-ARBA"/>
</dbReference>
<dbReference type="Gene3D" id="3.30.200.20">
    <property type="entry name" value="Phosphorylase Kinase, domain 1"/>
    <property type="match status" value="1"/>
</dbReference>
<evidence type="ECO:0000256" key="15">
    <source>
        <dbReference type="ARBA" id="ARBA00022989"/>
    </source>
</evidence>
<keyword evidence="9 20" id="KW-0812">Transmembrane</keyword>
<dbReference type="GO" id="GO:0030246">
    <property type="term" value="F:carbohydrate binding"/>
    <property type="evidence" value="ECO:0007669"/>
    <property type="project" value="UniProtKB-KW"/>
</dbReference>
<dbReference type="OMA" id="WIDITHR"/>
<sequence length="663" mass="74177">MHIIYHTTYNVCETSEKIIKHNSHLPMAGYGLLFLFILIINIAITNAHTQSQSFEYPNFSSTYIKQLKLEGSAYSYGSAIQLTANAINPKNWLGTVGRVTHPEQINLRDNNSNEPRDFTTNFSFVVSSNKSVYADGLAFFLASPNLPSTKSIQLRGGSLGVGLTDGYQELSMTGYQFLAVEFDTFTNPWDPVGAHVGININNMNSKVLEKWWIDITHRKVCNCGIVYDSRNKILNVSYTGYKFRDGKVRKITQHLSYPIDIRQQLPDSVIVGISAATGKYFEEHTLLSWSFSATPPSKDDPEKARKSVIIKLLEGIGIGAGLFFILLGLVRISLGMMSKGKEIDHTSEATSDRKLDDELQMSTGPKKISYHELATATNNFDETNKLGQGGFGGVYKGYFKDFNTYAAIKRISANSKQGVKQYKAEVTIISQLRHRNLVKLTGWCHKKNDFLLIYEYMENGSLDSHLFRGESLLSWQVRYNIALGLASALLYLQEEWEKCVLHRDIKSSNIMLDSSFNPKLGDFGLARLVDHDKGSETTEVAGTMGYLAPEYMNTGHARKESEIFSFGVVVLEIATGRKAIHHKHMEGEVSVVEWVWQLYQLRNLLAAADANLRGEFDVQQMECLLVVGLWCANPDSASRPAIRQVINVLNSEASLPILPLQGC</sequence>
<evidence type="ECO:0000256" key="9">
    <source>
        <dbReference type="ARBA" id="ARBA00022692"/>
    </source>
</evidence>
<proteinExistence type="inferred from homology"/>
<feature type="domain" description="Protein kinase" evidence="21">
    <location>
        <begin position="380"/>
        <end position="658"/>
    </location>
</feature>
<evidence type="ECO:0000256" key="17">
    <source>
        <dbReference type="ARBA" id="ARBA00023170"/>
    </source>
</evidence>
<reference evidence="23" key="1">
    <citation type="journal article" date="2014" name="Nat. Genet.">
        <title>A reference genome for common bean and genome-wide analysis of dual domestications.</title>
        <authorList>
            <person name="Schmutz J."/>
            <person name="McClean P.E."/>
            <person name="Mamidi S."/>
            <person name="Wu G.A."/>
            <person name="Cannon S.B."/>
            <person name="Grimwood J."/>
            <person name="Jenkins J."/>
            <person name="Shu S."/>
            <person name="Song Q."/>
            <person name="Chavarro C."/>
            <person name="Torres-Torres M."/>
            <person name="Geffroy V."/>
            <person name="Moghaddam S.M."/>
            <person name="Gao D."/>
            <person name="Abernathy B."/>
            <person name="Barry K."/>
            <person name="Blair M."/>
            <person name="Brick M.A."/>
            <person name="Chovatia M."/>
            <person name="Gepts P."/>
            <person name="Goodstein D.M."/>
            <person name="Gonzales M."/>
            <person name="Hellsten U."/>
            <person name="Hyten D.L."/>
            <person name="Jia G."/>
            <person name="Kelly J.D."/>
            <person name="Kudrna D."/>
            <person name="Lee R."/>
            <person name="Richard M.M."/>
            <person name="Miklas P.N."/>
            <person name="Osorno J.M."/>
            <person name="Rodrigues J."/>
            <person name="Thareau V."/>
            <person name="Urrea C.A."/>
            <person name="Wang M."/>
            <person name="Yu Y."/>
            <person name="Zhang M."/>
            <person name="Wing R.A."/>
            <person name="Cregan P.B."/>
            <person name="Rokhsar D.S."/>
            <person name="Jackson S.A."/>
        </authorList>
    </citation>
    <scope>NUCLEOTIDE SEQUENCE [LARGE SCALE GENOMIC DNA]</scope>
    <source>
        <strain evidence="23">cv. G19833</strain>
    </source>
</reference>
<dbReference type="InterPro" id="IPR000719">
    <property type="entry name" value="Prot_kinase_dom"/>
</dbReference>
<keyword evidence="13" id="KW-0418">Kinase</keyword>
<dbReference type="Proteomes" id="UP000000226">
    <property type="component" value="Chromosome 2"/>
</dbReference>
<dbReference type="Pfam" id="PF00069">
    <property type="entry name" value="Pkinase"/>
    <property type="match status" value="1"/>
</dbReference>
<dbReference type="Gene3D" id="1.10.510.10">
    <property type="entry name" value="Transferase(Phosphotransferase) domain 1"/>
    <property type="match status" value="1"/>
</dbReference>
<evidence type="ECO:0000256" key="8">
    <source>
        <dbReference type="ARBA" id="ARBA00022679"/>
    </source>
</evidence>
<dbReference type="GO" id="GO:0005524">
    <property type="term" value="F:ATP binding"/>
    <property type="evidence" value="ECO:0007669"/>
    <property type="project" value="UniProtKB-UniRule"/>
</dbReference>
<dbReference type="InterPro" id="IPR001220">
    <property type="entry name" value="Legume_lectin_dom"/>
</dbReference>
<dbReference type="GO" id="GO:0004674">
    <property type="term" value="F:protein serine/threonine kinase activity"/>
    <property type="evidence" value="ECO:0007669"/>
    <property type="project" value="UniProtKB-KW"/>
</dbReference>
<keyword evidence="23" id="KW-1185">Reference proteome</keyword>
<organism evidence="22 23">
    <name type="scientific">Phaseolus vulgaris</name>
    <name type="common">Kidney bean</name>
    <name type="synonym">French bean</name>
    <dbReference type="NCBI Taxonomy" id="3885"/>
    <lineage>
        <taxon>Eukaryota</taxon>
        <taxon>Viridiplantae</taxon>
        <taxon>Streptophyta</taxon>
        <taxon>Embryophyta</taxon>
        <taxon>Tracheophyta</taxon>
        <taxon>Spermatophyta</taxon>
        <taxon>Magnoliopsida</taxon>
        <taxon>eudicotyledons</taxon>
        <taxon>Gunneridae</taxon>
        <taxon>Pentapetalae</taxon>
        <taxon>rosids</taxon>
        <taxon>fabids</taxon>
        <taxon>Fabales</taxon>
        <taxon>Fabaceae</taxon>
        <taxon>Papilionoideae</taxon>
        <taxon>50 kb inversion clade</taxon>
        <taxon>NPAAA clade</taxon>
        <taxon>indigoferoid/millettioid clade</taxon>
        <taxon>Phaseoleae</taxon>
        <taxon>Phaseolus</taxon>
    </lineage>
</organism>
<comment type="similarity">
    <text evidence="3">In the N-terminal section; belongs to the leguminous lectin family.</text>
</comment>
<dbReference type="EC" id="2.7.11.1" evidence="5"/>
<evidence type="ECO:0000256" key="16">
    <source>
        <dbReference type="ARBA" id="ARBA00023136"/>
    </source>
</evidence>
<evidence type="ECO:0000256" key="6">
    <source>
        <dbReference type="ARBA" id="ARBA00022475"/>
    </source>
</evidence>
<evidence type="ECO:0000256" key="4">
    <source>
        <dbReference type="ARBA" id="ARBA00010217"/>
    </source>
</evidence>
<evidence type="ECO:0000256" key="3">
    <source>
        <dbReference type="ARBA" id="ARBA00008536"/>
    </source>
</evidence>
<evidence type="ECO:0000256" key="13">
    <source>
        <dbReference type="ARBA" id="ARBA00022777"/>
    </source>
</evidence>
<dbReference type="Pfam" id="PF00139">
    <property type="entry name" value="Lectin_legB"/>
    <property type="match status" value="1"/>
</dbReference>
<evidence type="ECO:0000256" key="1">
    <source>
        <dbReference type="ARBA" id="ARBA00004251"/>
    </source>
</evidence>
<dbReference type="SMR" id="V7CPB0"/>
<dbReference type="InterPro" id="IPR019825">
    <property type="entry name" value="Lectin_legB_Mn/Ca_BS"/>
</dbReference>
<keyword evidence="14 19" id="KW-0067">ATP-binding</keyword>
<keyword evidence="7" id="KW-0723">Serine/threonine-protein kinase</keyword>